<dbReference type="PATRIC" id="fig|45076.6.peg.2571"/>
<dbReference type="OrthoDB" id="9942831at2"/>
<organism evidence="1 2">
    <name type="scientific">Legionella worsleiensis</name>
    <dbReference type="NCBI Taxonomy" id="45076"/>
    <lineage>
        <taxon>Bacteria</taxon>
        <taxon>Pseudomonadati</taxon>
        <taxon>Pseudomonadota</taxon>
        <taxon>Gammaproteobacteria</taxon>
        <taxon>Legionellales</taxon>
        <taxon>Legionellaceae</taxon>
        <taxon>Legionella</taxon>
    </lineage>
</organism>
<dbReference type="Proteomes" id="UP000054662">
    <property type="component" value="Unassembled WGS sequence"/>
</dbReference>
<dbReference type="AlphaFoldDB" id="A0A0W1A335"/>
<keyword evidence="2" id="KW-1185">Reference proteome</keyword>
<proteinExistence type="predicted"/>
<dbReference type="STRING" id="45076.Lwor_2339"/>
<protein>
    <submittedName>
        <fullName evidence="1">Uncharacterized protein</fullName>
    </submittedName>
</protein>
<comment type="caution">
    <text evidence="1">The sequence shown here is derived from an EMBL/GenBank/DDBJ whole genome shotgun (WGS) entry which is preliminary data.</text>
</comment>
<accession>A0A0W1A335</accession>
<name>A0A0W1A335_9GAMM</name>
<dbReference type="RefSeq" id="WP_058494110.1">
    <property type="nucleotide sequence ID" value="NZ_CBCRUR010000021.1"/>
</dbReference>
<evidence type="ECO:0000313" key="2">
    <source>
        <dbReference type="Proteomes" id="UP000054662"/>
    </source>
</evidence>
<reference evidence="1 2" key="1">
    <citation type="submission" date="2015-11" db="EMBL/GenBank/DDBJ databases">
        <title>Genomic analysis of 38 Legionella species identifies large and diverse effector repertoires.</title>
        <authorList>
            <person name="Burstein D."/>
            <person name="Amaro F."/>
            <person name="Zusman T."/>
            <person name="Lifshitz Z."/>
            <person name="Cohen O."/>
            <person name="Gilbert J.A."/>
            <person name="Pupko T."/>
            <person name="Shuman H.A."/>
            <person name="Segal G."/>
        </authorList>
    </citation>
    <scope>NUCLEOTIDE SEQUENCE [LARGE SCALE GENOMIC DNA]</scope>
    <source>
        <strain evidence="1 2">ATCC 49508</strain>
    </source>
</reference>
<sequence>MASTQTDLIENLHNDLYESMDFVTTKFIAISEEIKSYIVSYQNYKLIDRKAYSNPKNPFETVEDIIIFLRKNISDSVIKEFDDIQQPIIQESHRMAVIFVFEVVDGQVVDTNELSREIKESINDKFSQVIYKDGMGHMDLGNRLPSGVLFYVPMTDISHFEDFINSSGTYICMPRQISMSIAIETCEFEAFNKLIRQEDVRVLTTISPIKHSSKIEIILTIPIDISVKMYEIMLASLWVEMIYCPPEFIQKVDNDELVNRAKQNGIFIRTALIEKNQSNAIAQLRSDTVLRHSTFRIPVHSFREYKVHSKFWELVPVIDGYCYITTWQLACITGNKPIIECLDNFGVTPESIDKNLLEKIDLFILKAGSLPLTSEFFSAHDSALTHATQQMRLLYLCFGQIFSDVLPPIARTGVLGELLSSIVDDTNLLNSQSSTTPSPL</sequence>
<dbReference type="EMBL" id="LNZC01000031">
    <property type="protein sequence ID" value="KTD75773.1"/>
    <property type="molecule type" value="Genomic_DNA"/>
</dbReference>
<gene>
    <name evidence="1" type="ORF">Lwor_2339</name>
</gene>
<evidence type="ECO:0000313" key="1">
    <source>
        <dbReference type="EMBL" id="KTD75773.1"/>
    </source>
</evidence>